<gene>
    <name evidence="8" type="ORF">PHSY_001606</name>
</gene>
<protein>
    <recommendedName>
        <fullName evidence="5">U6 snRNA phosphodiesterase 1</fullName>
    </recommendedName>
    <alternativeName>
        <fullName evidence="6">3'-5' RNA exonuclease USB1</fullName>
    </alternativeName>
</protein>
<dbReference type="AlphaFoldDB" id="R9NZB2"/>
<feature type="region of interest" description="Disordered" evidence="7">
    <location>
        <begin position="15"/>
        <end position="80"/>
    </location>
</feature>
<dbReference type="GeneID" id="24106903"/>
<dbReference type="OrthoDB" id="49151at2759"/>
<evidence type="ECO:0000256" key="6">
    <source>
        <dbReference type="ARBA" id="ARBA00030030"/>
    </source>
</evidence>
<evidence type="ECO:0000313" key="8">
    <source>
        <dbReference type="EMBL" id="GAC94037.1"/>
    </source>
</evidence>
<accession>R9NZB2</accession>
<organism evidence="8 9">
    <name type="scientific">Pseudozyma hubeiensis (strain SY62)</name>
    <name type="common">Yeast</name>
    <dbReference type="NCBI Taxonomy" id="1305764"/>
    <lineage>
        <taxon>Eukaryota</taxon>
        <taxon>Fungi</taxon>
        <taxon>Dikarya</taxon>
        <taxon>Basidiomycota</taxon>
        <taxon>Ustilaginomycotina</taxon>
        <taxon>Ustilaginomycetes</taxon>
        <taxon>Ustilaginales</taxon>
        <taxon>Ustilaginaceae</taxon>
        <taxon>Pseudozyma</taxon>
    </lineage>
</organism>
<dbReference type="HOGENOM" id="CLU_906494_0_0_1"/>
<proteinExistence type="predicted"/>
<dbReference type="eggNOG" id="KOG3102">
    <property type="taxonomic scope" value="Eukaryota"/>
</dbReference>
<dbReference type="Pfam" id="PF09749">
    <property type="entry name" value="HVSL"/>
    <property type="match status" value="1"/>
</dbReference>
<dbReference type="PANTHER" id="PTHR13522:SF3">
    <property type="entry name" value="U6 SNRNA PHOSPHODIESTERASE 1"/>
    <property type="match status" value="1"/>
</dbReference>
<keyword evidence="4" id="KW-0539">Nucleus</keyword>
<dbReference type="GO" id="GO:0005634">
    <property type="term" value="C:nucleus"/>
    <property type="evidence" value="ECO:0007669"/>
    <property type="project" value="TreeGrafter"/>
</dbReference>
<evidence type="ECO:0000256" key="7">
    <source>
        <dbReference type="SAM" id="MobiDB-lite"/>
    </source>
</evidence>
<evidence type="ECO:0000256" key="2">
    <source>
        <dbReference type="ARBA" id="ARBA00022801"/>
    </source>
</evidence>
<keyword evidence="3" id="KW-0456">Lyase</keyword>
<dbReference type="GO" id="GO:0000175">
    <property type="term" value="F:3'-5'-RNA exonuclease activity"/>
    <property type="evidence" value="ECO:0007669"/>
    <property type="project" value="TreeGrafter"/>
</dbReference>
<sequence length="318" mass="35517">MSGALAGLAQYIDSDSDADDASNAAAHLPTTTTSSKANVDASDPDRLKLTTAPTRPKRKLPPLEQDSEQQQYDGDAPSDRNSARIVRGEWLCFCYVEVLIDASLNSCIDRCHRHLQEQLGSDYSVIDLRNSDGSIPDDAEEFAKLSMARTSSPPSTTQRLHVSLTRPFTVRSYERDDYIKTALAQAHKLRTTIASFPFTFSRIAHLSNDDASRHYLVLEVSFGREKFHQLSMGLSTELRRAFRAKSYYNQARFHVSTSCVPSVSTDSKEKEEESLEDRFGTIADEIEAKCGDQLRKCPPLWASRIGIQVGNRVTYVDL</sequence>
<dbReference type="STRING" id="1305764.R9NZB2"/>
<keyword evidence="1" id="KW-0540">Nuclease</keyword>
<reference evidence="9" key="1">
    <citation type="journal article" date="2013" name="Genome Announc.">
        <title>Draft genome sequence of the basidiomycetous yeast-like fungus Pseudozyma hubeiensis SY62, which produces an abundant amount of the biosurfactant mannosylerythritol lipids.</title>
        <authorList>
            <person name="Konishi M."/>
            <person name="Hatada Y."/>
            <person name="Horiuchi J."/>
        </authorList>
    </citation>
    <scope>NUCLEOTIDE SEQUENCE [LARGE SCALE GENOMIC DNA]</scope>
    <source>
        <strain evidence="9">SY62</strain>
    </source>
</reference>
<evidence type="ECO:0000256" key="3">
    <source>
        <dbReference type="ARBA" id="ARBA00023239"/>
    </source>
</evidence>
<keyword evidence="2" id="KW-0378">Hydrolase</keyword>
<dbReference type="Gene3D" id="3.90.1140.10">
    <property type="entry name" value="Cyclic phosphodiesterase"/>
    <property type="match status" value="1"/>
</dbReference>
<evidence type="ECO:0000313" key="9">
    <source>
        <dbReference type="Proteomes" id="UP000014071"/>
    </source>
</evidence>
<dbReference type="RefSeq" id="XP_012187624.1">
    <property type="nucleotide sequence ID" value="XM_012332234.1"/>
</dbReference>
<keyword evidence="9" id="KW-1185">Reference proteome</keyword>
<evidence type="ECO:0000256" key="1">
    <source>
        <dbReference type="ARBA" id="ARBA00022722"/>
    </source>
</evidence>
<dbReference type="InterPro" id="IPR027521">
    <property type="entry name" value="Usb1"/>
</dbReference>
<dbReference type="EMBL" id="DF238782">
    <property type="protein sequence ID" value="GAC94037.1"/>
    <property type="molecule type" value="Genomic_DNA"/>
</dbReference>
<name>R9NZB2_PSEHS</name>
<dbReference type="GO" id="GO:0034477">
    <property type="term" value="P:U6 snRNA 3'-end processing"/>
    <property type="evidence" value="ECO:0007669"/>
    <property type="project" value="InterPro"/>
</dbReference>
<evidence type="ECO:0000256" key="5">
    <source>
        <dbReference type="ARBA" id="ARBA00029543"/>
    </source>
</evidence>
<evidence type="ECO:0000256" key="4">
    <source>
        <dbReference type="ARBA" id="ARBA00023242"/>
    </source>
</evidence>
<dbReference type="Proteomes" id="UP000014071">
    <property type="component" value="Unassembled WGS sequence"/>
</dbReference>
<dbReference type="PANTHER" id="PTHR13522">
    <property type="entry name" value="U6 SNRNA PHOSPHODIESTERASE 1"/>
    <property type="match status" value="1"/>
</dbReference>
<dbReference type="GO" id="GO:0016829">
    <property type="term" value="F:lyase activity"/>
    <property type="evidence" value="ECO:0007669"/>
    <property type="project" value="UniProtKB-KW"/>
</dbReference>